<dbReference type="RefSeq" id="WP_071657040.1">
    <property type="nucleotide sequence ID" value="NZ_MLCF01000067.1"/>
</dbReference>
<name>A0A1J7BEA7_9ACTN</name>
<comment type="caution">
    <text evidence="1">The sequence shown here is derived from an EMBL/GenBank/DDBJ whole genome shotgun (WGS) entry which is preliminary data.</text>
</comment>
<evidence type="ECO:0000313" key="1">
    <source>
        <dbReference type="EMBL" id="OIV36966.1"/>
    </source>
</evidence>
<protein>
    <submittedName>
        <fullName evidence="1">Uncharacterized protein</fullName>
    </submittedName>
</protein>
<dbReference type="Proteomes" id="UP000243342">
    <property type="component" value="Unassembled WGS sequence"/>
</dbReference>
<proteinExistence type="predicted"/>
<evidence type="ECO:0000313" key="2">
    <source>
        <dbReference type="Proteomes" id="UP000243342"/>
    </source>
</evidence>
<sequence>MTTSPPPTDHGPFGLVVAVPATTAEAPFNANLREILLATVPLAIRQQPDLGRAEMMRTAQKFARQIGSHGDDLQFGGRHRGATLSALISGFALLSRAEGGVTALGVHACRAPHEGCPGAH</sequence>
<gene>
    <name evidence="1" type="ORF">BIV57_13310</name>
</gene>
<accession>A0A1J7BEA7</accession>
<dbReference type="OrthoDB" id="4177497at2"/>
<keyword evidence="2" id="KW-1185">Reference proteome</keyword>
<dbReference type="AlphaFoldDB" id="A0A1J7BEA7"/>
<dbReference type="STRING" id="1428644.BIV57_13310"/>
<reference evidence="1 2" key="1">
    <citation type="submission" date="2016-10" db="EMBL/GenBank/DDBJ databases">
        <title>Genome sequence of Streptomyces gilvigriseus MUSC 26.</title>
        <authorList>
            <person name="Lee L.-H."/>
            <person name="Ser H.-L."/>
        </authorList>
    </citation>
    <scope>NUCLEOTIDE SEQUENCE [LARGE SCALE GENOMIC DNA]</scope>
    <source>
        <strain evidence="1 2">MUSC 26</strain>
    </source>
</reference>
<organism evidence="1 2">
    <name type="scientific">Mangrovactinospora gilvigrisea</name>
    <dbReference type="NCBI Taxonomy" id="1428644"/>
    <lineage>
        <taxon>Bacteria</taxon>
        <taxon>Bacillati</taxon>
        <taxon>Actinomycetota</taxon>
        <taxon>Actinomycetes</taxon>
        <taxon>Kitasatosporales</taxon>
        <taxon>Streptomycetaceae</taxon>
        <taxon>Mangrovactinospora</taxon>
    </lineage>
</organism>
<dbReference type="EMBL" id="MLCF01000067">
    <property type="protein sequence ID" value="OIV36966.1"/>
    <property type="molecule type" value="Genomic_DNA"/>
</dbReference>